<reference evidence="2" key="1">
    <citation type="journal article" date="2010" name="Nucleic Acids Res.">
        <title>Two novel families of plasmids from hyperthermophilic archaea encoding new families of replication proteins.</title>
        <authorList>
            <person name="Soler N."/>
            <person name="Marguet E."/>
            <person name="Cortez D."/>
            <person name="Desnoues N."/>
            <person name="Keller J."/>
            <person name="van Tilbeurgh H."/>
            <person name="Sezonov G."/>
            <person name="Forterre P."/>
        </authorList>
    </citation>
    <scope>NUCLEOTIDE SEQUENCE</scope>
    <source>
        <strain evidence="2">30/1</strain>
        <plasmid evidence="2">pTN2</plasmid>
    </source>
</reference>
<dbReference type="EMBL" id="GU056177">
    <property type="protein sequence ID" value="ADF80204.1"/>
    <property type="molecule type" value="Genomic_DNA"/>
</dbReference>
<gene>
    <name evidence="2" type="ORF">tn2-9</name>
</gene>
<name>D6MY03_9EURY</name>
<sequence length="137" mass="16001">MNPSIEEIKRRLIQAGASPQAVESLEPEFFEDLTEDMDFEGTARVINFIDYLENFENYKRKRVNITLAVPVYEVLKHIASKIVDADGRPYPVSYLIEDIIVWVLKDPDRFVQFVEETYPEEDNDESEETHSEIEEQA</sequence>
<evidence type="ECO:0000313" key="2">
    <source>
        <dbReference type="EMBL" id="ADF80204.1"/>
    </source>
</evidence>
<proteinExistence type="predicted"/>
<organism evidence="2">
    <name type="scientific">Thermococcus nautili</name>
    <dbReference type="NCBI Taxonomy" id="195522"/>
    <lineage>
        <taxon>Archaea</taxon>
        <taxon>Methanobacteriati</taxon>
        <taxon>Methanobacteriota</taxon>
        <taxon>Thermococci</taxon>
        <taxon>Thermococcales</taxon>
        <taxon>Thermococcaceae</taxon>
        <taxon>Thermococcus</taxon>
    </lineage>
</organism>
<feature type="region of interest" description="Disordered" evidence="1">
    <location>
        <begin position="117"/>
        <end position="137"/>
    </location>
</feature>
<evidence type="ECO:0000256" key="1">
    <source>
        <dbReference type="SAM" id="MobiDB-lite"/>
    </source>
</evidence>
<geneLocation type="plasmid" evidence="2">
    <name>pTN2</name>
</geneLocation>
<accession>D6MY03</accession>
<dbReference type="AlphaFoldDB" id="D6MY03"/>
<keyword evidence="2" id="KW-0614">Plasmid</keyword>
<protein>
    <submittedName>
        <fullName evidence="2">Tn2-9p</fullName>
    </submittedName>
</protein>
<feature type="compositionally biased region" description="Basic and acidic residues" evidence="1">
    <location>
        <begin position="128"/>
        <end position="137"/>
    </location>
</feature>
<feature type="compositionally biased region" description="Acidic residues" evidence="1">
    <location>
        <begin position="117"/>
        <end position="127"/>
    </location>
</feature>